<dbReference type="Proteomes" id="UP000243250">
    <property type="component" value="Unassembled WGS sequence"/>
</dbReference>
<gene>
    <name evidence="4" type="ORF">SAMN04488124_2522</name>
</gene>
<dbReference type="InterPro" id="IPR016181">
    <property type="entry name" value="Acyl_CoA_acyltransferase"/>
</dbReference>
<dbReference type="CDD" id="cd04301">
    <property type="entry name" value="NAT_SF"/>
    <property type="match status" value="1"/>
</dbReference>
<dbReference type="InterPro" id="IPR000182">
    <property type="entry name" value="GNAT_dom"/>
</dbReference>
<keyword evidence="5" id="KW-1185">Reference proteome</keyword>
<dbReference type="RefSeq" id="WP_089881435.1">
    <property type="nucleotide sequence ID" value="NZ_FOYS01000004.1"/>
</dbReference>
<sequence>MTDSNRSGVFAVRTDAEREDAFAIRREVFVEEQGVDESLEWDQYDEPSADATHFVAYDDGRVVGAARLRAYDDETVKVERVVVAADVREDGWGSRIMRAAEREARDAGFPNVMLNAQIRVQPFYESLGYECRGEEFEDAGIPHIEMHKRLDAEE</sequence>
<accession>A0A1I6HVW7</accession>
<dbReference type="AlphaFoldDB" id="A0A1I6HVW7"/>
<keyword evidence="1 4" id="KW-0808">Transferase</keyword>
<dbReference type="PROSITE" id="PS51186">
    <property type="entry name" value="GNAT"/>
    <property type="match status" value="1"/>
</dbReference>
<protein>
    <submittedName>
        <fullName evidence="4">Predicted N-acyltransferase, GNAT family</fullName>
    </submittedName>
</protein>
<dbReference type="Pfam" id="PF13673">
    <property type="entry name" value="Acetyltransf_10"/>
    <property type="match status" value="1"/>
</dbReference>
<dbReference type="SUPFAM" id="SSF55729">
    <property type="entry name" value="Acyl-CoA N-acyltransferases (Nat)"/>
    <property type="match status" value="1"/>
</dbReference>
<keyword evidence="2 4" id="KW-0012">Acyltransferase</keyword>
<evidence type="ECO:0000313" key="5">
    <source>
        <dbReference type="Proteomes" id="UP000243250"/>
    </source>
</evidence>
<dbReference type="OrthoDB" id="111868at2157"/>
<reference evidence="5" key="1">
    <citation type="submission" date="2016-10" db="EMBL/GenBank/DDBJ databases">
        <authorList>
            <person name="Varghese N."/>
            <person name="Submissions S."/>
        </authorList>
    </citation>
    <scope>NUCLEOTIDE SEQUENCE [LARGE SCALE GENOMIC DNA]</scope>
    <source>
        <strain evidence="5">CGMCC 1.8711</strain>
    </source>
</reference>
<organism evidence="4 5">
    <name type="scientific">Halogeometricum limi</name>
    <dbReference type="NCBI Taxonomy" id="555875"/>
    <lineage>
        <taxon>Archaea</taxon>
        <taxon>Methanobacteriati</taxon>
        <taxon>Methanobacteriota</taxon>
        <taxon>Stenosarchaea group</taxon>
        <taxon>Halobacteria</taxon>
        <taxon>Halobacteriales</taxon>
        <taxon>Haloferacaceae</taxon>
        <taxon>Halogeometricum</taxon>
    </lineage>
</organism>
<evidence type="ECO:0000256" key="1">
    <source>
        <dbReference type="ARBA" id="ARBA00022679"/>
    </source>
</evidence>
<evidence type="ECO:0000256" key="2">
    <source>
        <dbReference type="ARBA" id="ARBA00023315"/>
    </source>
</evidence>
<dbReference type="GO" id="GO:0016747">
    <property type="term" value="F:acyltransferase activity, transferring groups other than amino-acyl groups"/>
    <property type="evidence" value="ECO:0007669"/>
    <property type="project" value="InterPro"/>
</dbReference>
<dbReference type="EMBL" id="FOYS01000004">
    <property type="protein sequence ID" value="SFR58585.1"/>
    <property type="molecule type" value="Genomic_DNA"/>
</dbReference>
<dbReference type="Gene3D" id="3.40.630.30">
    <property type="match status" value="1"/>
</dbReference>
<evidence type="ECO:0000313" key="4">
    <source>
        <dbReference type="EMBL" id="SFR58585.1"/>
    </source>
</evidence>
<dbReference type="InterPro" id="IPR050832">
    <property type="entry name" value="Bact_Acetyltransf"/>
</dbReference>
<dbReference type="PANTHER" id="PTHR43877">
    <property type="entry name" value="AMINOALKYLPHOSPHONATE N-ACETYLTRANSFERASE-RELATED-RELATED"/>
    <property type="match status" value="1"/>
</dbReference>
<proteinExistence type="predicted"/>
<feature type="domain" description="N-acetyltransferase" evidence="3">
    <location>
        <begin position="8"/>
        <end position="151"/>
    </location>
</feature>
<evidence type="ECO:0000259" key="3">
    <source>
        <dbReference type="PROSITE" id="PS51186"/>
    </source>
</evidence>
<name>A0A1I6HVW7_9EURY</name>